<organism evidence="1 2">
    <name type="scientific">Candolleomyces aberdarensis</name>
    <dbReference type="NCBI Taxonomy" id="2316362"/>
    <lineage>
        <taxon>Eukaryota</taxon>
        <taxon>Fungi</taxon>
        <taxon>Dikarya</taxon>
        <taxon>Basidiomycota</taxon>
        <taxon>Agaricomycotina</taxon>
        <taxon>Agaricomycetes</taxon>
        <taxon>Agaricomycetidae</taxon>
        <taxon>Agaricales</taxon>
        <taxon>Agaricineae</taxon>
        <taxon>Psathyrellaceae</taxon>
        <taxon>Candolleomyces</taxon>
    </lineage>
</organism>
<dbReference type="AlphaFoldDB" id="A0A4Q2DT49"/>
<dbReference type="Proteomes" id="UP000290288">
    <property type="component" value="Unassembled WGS sequence"/>
</dbReference>
<protein>
    <submittedName>
        <fullName evidence="1">Uncharacterized protein</fullName>
    </submittedName>
</protein>
<dbReference type="EMBL" id="SDEE01000047">
    <property type="protein sequence ID" value="RXW23263.1"/>
    <property type="molecule type" value="Genomic_DNA"/>
</dbReference>
<comment type="caution">
    <text evidence="1">The sequence shown here is derived from an EMBL/GenBank/DDBJ whole genome shotgun (WGS) entry which is preliminary data.</text>
</comment>
<evidence type="ECO:0000313" key="2">
    <source>
        <dbReference type="Proteomes" id="UP000290288"/>
    </source>
</evidence>
<proteinExistence type="predicted"/>
<reference evidence="1 2" key="1">
    <citation type="submission" date="2019-01" db="EMBL/GenBank/DDBJ databases">
        <title>Draft genome sequence of Psathyrella aberdarensis IHI B618.</title>
        <authorList>
            <person name="Buettner E."/>
            <person name="Kellner H."/>
        </authorList>
    </citation>
    <scope>NUCLEOTIDE SEQUENCE [LARGE SCALE GENOMIC DNA]</scope>
    <source>
        <strain evidence="1 2">IHI B618</strain>
    </source>
</reference>
<name>A0A4Q2DT49_9AGAR</name>
<evidence type="ECO:0000313" key="1">
    <source>
        <dbReference type="EMBL" id="RXW23263.1"/>
    </source>
</evidence>
<keyword evidence="2" id="KW-1185">Reference proteome</keyword>
<sequence>MQAIINKLSSFERATINSDETHSAYRRFLYGDPSIAVRTRMSTLSELNPERSTRLISTLFDYRFLDVALAQIYGFDSRGQPERLSIPVPPKIFFKSASHWPNMILKGLRSLRECEKGDIGALLTVPDIGDPTTSIFTSLVHRKDVIEGHKIMSNFECTTAYLSLLLKGITDLPNTVPEFKDLVMNMCHGSNLSDDAWEKFFDSMKSVHSFKLPLQFSLTTSPACLFLPSAFMTKDLNRILLVQVIPLLASHVYTHAELVIA</sequence>
<accession>A0A4Q2DT49</accession>
<dbReference type="OrthoDB" id="3056791at2759"/>
<gene>
    <name evidence="1" type="ORF">EST38_g2590</name>
</gene>